<name>A0AAV7V7I8_PLEWA</name>
<feature type="transmembrane region" description="Helical" evidence="1">
    <location>
        <begin position="137"/>
        <end position="163"/>
    </location>
</feature>
<feature type="transmembrane region" description="Helical" evidence="1">
    <location>
        <begin position="170"/>
        <end position="199"/>
    </location>
</feature>
<evidence type="ECO:0008006" key="4">
    <source>
        <dbReference type="Google" id="ProtNLM"/>
    </source>
</evidence>
<dbReference type="EMBL" id="JANPWB010000003">
    <property type="protein sequence ID" value="KAJ1197233.1"/>
    <property type="molecule type" value="Genomic_DNA"/>
</dbReference>
<keyword evidence="3" id="KW-1185">Reference proteome</keyword>
<comment type="caution">
    <text evidence="2">The sequence shown here is derived from an EMBL/GenBank/DDBJ whole genome shotgun (WGS) entry which is preliminary data.</text>
</comment>
<keyword evidence="1" id="KW-0472">Membrane</keyword>
<organism evidence="2 3">
    <name type="scientific">Pleurodeles waltl</name>
    <name type="common">Iberian ribbed newt</name>
    <dbReference type="NCBI Taxonomy" id="8319"/>
    <lineage>
        <taxon>Eukaryota</taxon>
        <taxon>Metazoa</taxon>
        <taxon>Chordata</taxon>
        <taxon>Craniata</taxon>
        <taxon>Vertebrata</taxon>
        <taxon>Euteleostomi</taxon>
        <taxon>Amphibia</taxon>
        <taxon>Batrachia</taxon>
        <taxon>Caudata</taxon>
        <taxon>Salamandroidea</taxon>
        <taxon>Salamandridae</taxon>
        <taxon>Pleurodelinae</taxon>
        <taxon>Pleurodeles</taxon>
    </lineage>
</organism>
<protein>
    <recommendedName>
        <fullName evidence="4">ABC transmembrane type-1 domain-containing protein</fullName>
    </recommendedName>
</protein>
<dbReference type="Proteomes" id="UP001066276">
    <property type="component" value="Chromosome 2_1"/>
</dbReference>
<evidence type="ECO:0000313" key="3">
    <source>
        <dbReference type="Proteomes" id="UP001066276"/>
    </source>
</evidence>
<proteinExistence type="predicted"/>
<dbReference type="AlphaFoldDB" id="A0AAV7V7I8"/>
<gene>
    <name evidence="2" type="ORF">NDU88_001095</name>
</gene>
<reference evidence="2" key="1">
    <citation type="journal article" date="2022" name="bioRxiv">
        <title>Sequencing and chromosome-scale assembly of the giantPleurodeles waltlgenome.</title>
        <authorList>
            <person name="Brown T."/>
            <person name="Elewa A."/>
            <person name="Iarovenko S."/>
            <person name="Subramanian E."/>
            <person name="Araus A.J."/>
            <person name="Petzold A."/>
            <person name="Susuki M."/>
            <person name="Suzuki K.-i.T."/>
            <person name="Hayashi T."/>
            <person name="Toyoda A."/>
            <person name="Oliveira C."/>
            <person name="Osipova E."/>
            <person name="Leigh N.D."/>
            <person name="Simon A."/>
            <person name="Yun M.H."/>
        </authorList>
    </citation>
    <scope>NUCLEOTIDE SEQUENCE</scope>
    <source>
        <strain evidence="2">20211129_DDA</strain>
        <tissue evidence="2">Liver</tissue>
    </source>
</reference>
<feature type="transmembrane region" description="Helical" evidence="1">
    <location>
        <begin position="110"/>
        <end position="131"/>
    </location>
</feature>
<evidence type="ECO:0000313" key="2">
    <source>
        <dbReference type="EMBL" id="KAJ1197233.1"/>
    </source>
</evidence>
<keyword evidence="1" id="KW-0812">Transmembrane</keyword>
<sequence>MLGPSAKARIRSWAPRFQGRQLLVMLWLLIERNEMNHPPEGLSALCILRGPEKEVSRVLVMGVVIFFRLPVMGVFIIFVPVLVMGVCIIFVPALVMGVFIIFVPPLVMGVCIIFVPALVMGVCIFFVPALVMGVCIIFVPALVMGVCIIFVAALVMGVCIIFVPALVMGVCIIFVAALVMGVCIIFVPALVMGVFIIFVPVPQACVSLSLMSGDNSAERCSFVKLHWCISCDREIFSIRLRRGGGHRAKVADPEDEDTAHRRRYK</sequence>
<evidence type="ECO:0000256" key="1">
    <source>
        <dbReference type="SAM" id="Phobius"/>
    </source>
</evidence>
<accession>A0AAV7V7I8</accession>
<feature type="transmembrane region" description="Helical" evidence="1">
    <location>
        <begin position="58"/>
        <end position="77"/>
    </location>
</feature>
<keyword evidence="1" id="KW-1133">Transmembrane helix</keyword>
<feature type="transmembrane region" description="Helical" evidence="1">
    <location>
        <begin position="83"/>
        <end position="103"/>
    </location>
</feature>